<dbReference type="NCBIfam" id="NF006829">
    <property type="entry name" value="PRK09352.1"/>
    <property type="match status" value="1"/>
</dbReference>
<dbReference type="RefSeq" id="WP_165374609.1">
    <property type="nucleotide sequence ID" value="NZ_CP012672.1"/>
</dbReference>
<protein>
    <submittedName>
        <fullName evidence="5">3-oxoacyl-ACP synthase III</fullName>
    </submittedName>
</protein>
<organism evidence="5 6">
    <name type="scientific">Sorangium cellulosum</name>
    <name type="common">Polyangium cellulosum</name>
    <dbReference type="NCBI Taxonomy" id="56"/>
    <lineage>
        <taxon>Bacteria</taxon>
        <taxon>Pseudomonadati</taxon>
        <taxon>Myxococcota</taxon>
        <taxon>Polyangia</taxon>
        <taxon>Polyangiales</taxon>
        <taxon>Polyangiaceae</taxon>
        <taxon>Sorangium</taxon>
    </lineage>
</organism>
<dbReference type="PANTHER" id="PTHR34069">
    <property type="entry name" value="3-OXOACYL-[ACYL-CARRIER-PROTEIN] SYNTHASE 3"/>
    <property type="match status" value="1"/>
</dbReference>
<dbReference type="GO" id="GO:0006633">
    <property type="term" value="P:fatty acid biosynthetic process"/>
    <property type="evidence" value="ECO:0007669"/>
    <property type="project" value="InterPro"/>
</dbReference>
<keyword evidence="2" id="KW-0012">Acyltransferase</keyword>
<dbReference type="GO" id="GO:0004315">
    <property type="term" value="F:3-oxoacyl-[acyl-carrier-protein] synthase activity"/>
    <property type="evidence" value="ECO:0007669"/>
    <property type="project" value="InterPro"/>
</dbReference>
<dbReference type="Gene3D" id="3.40.47.10">
    <property type="match status" value="1"/>
</dbReference>
<dbReference type="Proteomes" id="UP000295497">
    <property type="component" value="Chromosome"/>
</dbReference>
<dbReference type="EMBL" id="CP012672">
    <property type="protein sequence ID" value="AUX38581.1"/>
    <property type="molecule type" value="Genomic_DNA"/>
</dbReference>
<dbReference type="Pfam" id="PF08541">
    <property type="entry name" value="ACP_syn_III_C"/>
    <property type="match status" value="1"/>
</dbReference>
<proteinExistence type="predicted"/>
<evidence type="ECO:0000256" key="2">
    <source>
        <dbReference type="ARBA" id="ARBA00023315"/>
    </source>
</evidence>
<evidence type="ECO:0000313" key="6">
    <source>
        <dbReference type="Proteomes" id="UP000295497"/>
    </source>
</evidence>
<evidence type="ECO:0000313" key="5">
    <source>
        <dbReference type="EMBL" id="AUX38581.1"/>
    </source>
</evidence>
<dbReference type="InterPro" id="IPR013747">
    <property type="entry name" value="ACP_syn_III_C"/>
</dbReference>
<name>A0A4P2R762_SORCE</name>
<dbReference type="AlphaFoldDB" id="A0A4P2R762"/>
<reference evidence="5 6" key="1">
    <citation type="submission" date="2015-09" db="EMBL/GenBank/DDBJ databases">
        <title>Sorangium comparison.</title>
        <authorList>
            <person name="Zaburannyi N."/>
            <person name="Bunk B."/>
            <person name="Overmann J."/>
            <person name="Mueller R."/>
        </authorList>
    </citation>
    <scope>NUCLEOTIDE SEQUENCE [LARGE SCALE GENOMIC DNA]</scope>
    <source>
        <strain evidence="5 6">So ce836</strain>
    </source>
</reference>
<dbReference type="CDD" id="cd00830">
    <property type="entry name" value="KAS_III"/>
    <property type="match status" value="1"/>
</dbReference>
<feature type="domain" description="Beta-ketoacyl-[acyl-carrier-protein] synthase III N-terminal" evidence="4">
    <location>
        <begin position="114"/>
        <end position="177"/>
    </location>
</feature>
<gene>
    <name evidence="5" type="ORF">SOCE836_108280</name>
</gene>
<feature type="domain" description="Beta-ketoacyl-[acyl-carrier-protein] synthase III C-terminal" evidence="3">
    <location>
        <begin position="245"/>
        <end position="334"/>
    </location>
</feature>
<dbReference type="PANTHER" id="PTHR34069:SF2">
    <property type="entry name" value="BETA-KETOACYL-[ACYL-CARRIER-PROTEIN] SYNTHASE III"/>
    <property type="match status" value="1"/>
</dbReference>
<dbReference type="InterPro" id="IPR013751">
    <property type="entry name" value="ACP_syn_III_N"/>
</dbReference>
<dbReference type="InterPro" id="IPR016039">
    <property type="entry name" value="Thiolase-like"/>
</dbReference>
<dbReference type="SUPFAM" id="SSF53901">
    <property type="entry name" value="Thiolase-like"/>
    <property type="match status" value="1"/>
</dbReference>
<evidence type="ECO:0000259" key="3">
    <source>
        <dbReference type="Pfam" id="PF08541"/>
    </source>
</evidence>
<keyword evidence="1" id="KW-0808">Transferase</keyword>
<evidence type="ECO:0000256" key="1">
    <source>
        <dbReference type="ARBA" id="ARBA00022679"/>
    </source>
</evidence>
<evidence type="ECO:0000259" key="4">
    <source>
        <dbReference type="Pfam" id="PF08545"/>
    </source>
</evidence>
<sequence>MSKVIIGTGSDLPTRIITNEQIEASSMDYDRARAGASLHEWTMARTGVALRHRVGPGEGTSDMATRAARRALDDAGIGSEEIDIIVLSTFTSDYRLPQSVSIVQRNLGCEAKCFQLEAACAGFIDAIITASALLDALHVRTALVVSSEAMSAVVDSERFMCQTIFGDGAGAVVLRDIPGSRYGLKAYVSHTRGRDCEWTRAPGGGTKAPITERVLAERSQYLEIEYRNVYRFAVDHMVESTHEVLRRAGVALSDVDWIVPHQAGRNVLVEMATRLDLPLERFCICLDHTGNTSSASIPIALDEACRASTFCDGARVVIPAVGAGMAWGALYLIWADHASLGART</sequence>
<dbReference type="Pfam" id="PF08545">
    <property type="entry name" value="ACP_syn_III"/>
    <property type="match status" value="1"/>
</dbReference>
<dbReference type="GO" id="GO:0044550">
    <property type="term" value="P:secondary metabolite biosynthetic process"/>
    <property type="evidence" value="ECO:0007669"/>
    <property type="project" value="TreeGrafter"/>
</dbReference>
<accession>A0A4P2R762</accession>